<sequence>MKSTCFGKAHLLYMTGEYEDAIKSYHDAVNRYPQCTEVLIAYMKMSGCYESLGKKNEAKSMLEQAKIILKQMPDKVFDSRDSNLGREEWNRWLDWSRELRYSNQQATTAKTGNGA</sequence>
<dbReference type="SUPFAM" id="SSF48452">
    <property type="entry name" value="TPR-like"/>
    <property type="match status" value="1"/>
</dbReference>
<proteinExistence type="predicted"/>
<dbReference type="InterPro" id="IPR011990">
    <property type="entry name" value="TPR-like_helical_dom_sf"/>
</dbReference>
<dbReference type="EMBL" id="CP043930">
    <property type="protein sequence ID" value="QGQ21865.1"/>
    <property type="molecule type" value="Genomic_DNA"/>
</dbReference>
<gene>
    <name evidence="1" type="ORF">F1728_03795</name>
</gene>
<dbReference type="KEGG" id="gim:F1728_03795"/>
<dbReference type="InterPro" id="IPR019734">
    <property type="entry name" value="TPR_rpt"/>
</dbReference>
<dbReference type="Gene3D" id="1.25.40.10">
    <property type="entry name" value="Tetratricopeptide repeat domain"/>
    <property type="match status" value="1"/>
</dbReference>
<name>A0A6I6A901_9PLAN</name>
<organism evidence="1 2">
    <name type="scientific">Gimesia benthica</name>
    <dbReference type="NCBI Taxonomy" id="2608982"/>
    <lineage>
        <taxon>Bacteria</taxon>
        <taxon>Pseudomonadati</taxon>
        <taxon>Planctomycetota</taxon>
        <taxon>Planctomycetia</taxon>
        <taxon>Planctomycetales</taxon>
        <taxon>Planctomycetaceae</taxon>
        <taxon>Gimesia</taxon>
    </lineage>
</organism>
<protein>
    <submittedName>
        <fullName evidence="1">Uncharacterized protein</fullName>
    </submittedName>
</protein>
<dbReference type="Pfam" id="PF13181">
    <property type="entry name" value="TPR_8"/>
    <property type="match status" value="1"/>
</dbReference>
<evidence type="ECO:0000313" key="1">
    <source>
        <dbReference type="EMBL" id="QGQ21865.1"/>
    </source>
</evidence>
<dbReference type="RefSeq" id="WP_155362969.1">
    <property type="nucleotide sequence ID" value="NZ_CP043930.1"/>
</dbReference>
<accession>A0A6I6A901</accession>
<evidence type="ECO:0000313" key="2">
    <source>
        <dbReference type="Proteomes" id="UP000427281"/>
    </source>
</evidence>
<dbReference type="Pfam" id="PF13174">
    <property type="entry name" value="TPR_6"/>
    <property type="match status" value="1"/>
</dbReference>
<dbReference type="AlphaFoldDB" id="A0A6I6A901"/>
<reference evidence="1 2" key="1">
    <citation type="submission" date="2019-09" db="EMBL/GenBank/DDBJ databases">
        <title>Gimesia benthica sp. nov., a novel bacterium isolated from deep-sea water of the Northwest Indian Ocean.</title>
        <authorList>
            <person name="Dai X."/>
        </authorList>
    </citation>
    <scope>NUCLEOTIDE SEQUENCE [LARGE SCALE GENOMIC DNA]</scope>
    <source>
        <strain evidence="1 2">E7</strain>
    </source>
</reference>
<dbReference type="Proteomes" id="UP000427281">
    <property type="component" value="Chromosome"/>
</dbReference>
<keyword evidence="2" id="KW-1185">Reference proteome</keyword>